<evidence type="ECO:0000313" key="3">
    <source>
        <dbReference type="EMBL" id="TGY01223.1"/>
    </source>
</evidence>
<proteinExistence type="predicted"/>
<dbReference type="EMBL" id="BLLS01000167">
    <property type="protein sequence ID" value="GFH88188.1"/>
    <property type="molecule type" value="Genomic_DNA"/>
</dbReference>
<dbReference type="AlphaFoldDB" id="A0A4S2AK98"/>
<evidence type="ECO:0000313" key="2">
    <source>
        <dbReference type="EMBL" id="TFU46886.1"/>
    </source>
</evidence>
<reference evidence="3 5" key="2">
    <citation type="submission" date="2019-04" db="EMBL/GenBank/DDBJ databases">
        <title>Microbes associate with the intestines of laboratory mice.</title>
        <authorList>
            <person name="Navarre W."/>
            <person name="Wong E."/>
            <person name="Huang K."/>
            <person name="Tropini C."/>
            <person name="Ng K."/>
            <person name="Yu B."/>
        </authorList>
    </citation>
    <scope>NUCLEOTIDE SEQUENCE [LARGE SCALE GENOMIC DNA]</scope>
    <source>
        <strain evidence="3 5">NM70_E10</strain>
    </source>
</reference>
<sequence>MEKLELIPNVSVGMFVLGDNINKYLNLPHTVEHIEDEYLSYDDYDFPEQYVSMWVENQKIDTIHCDRYCFWQNENLIGMSYDRFLLLIGGQQPDVEDVCYLPISRDRGQNHKVYDFEDFGLQIWVWRNKIRSVSITKYDSEE</sequence>
<evidence type="ECO:0000313" key="4">
    <source>
        <dbReference type="Proteomes" id="UP000298073"/>
    </source>
</evidence>
<dbReference type="Proteomes" id="UP000305751">
    <property type="component" value="Unassembled WGS sequence"/>
</dbReference>
<accession>A0A4S2AK98</accession>
<dbReference type="Proteomes" id="UP000298073">
    <property type="component" value="Unassembled WGS sequence"/>
</dbReference>
<dbReference type="EMBL" id="SPPV01000042">
    <property type="protein sequence ID" value="TFU46886.1"/>
    <property type="molecule type" value="Genomic_DNA"/>
</dbReference>
<dbReference type="Proteomes" id="UP000491181">
    <property type="component" value="Unassembled WGS sequence"/>
</dbReference>
<evidence type="ECO:0000313" key="6">
    <source>
        <dbReference type="Proteomes" id="UP000491181"/>
    </source>
</evidence>
<organism evidence="3 5">
    <name type="scientific">Bacteroides acidifaciens</name>
    <dbReference type="NCBI Taxonomy" id="85831"/>
    <lineage>
        <taxon>Bacteria</taxon>
        <taxon>Pseudomonadati</taxon>
        <taxon>Bacteroidota</taxon>
        <taxon>Bacteroidia</taxon>
        <taxon>Bacteroidales</taxon>
        <taxon>Bacteroidaceae</taxon>
        <taxon>Bacteroides</taxon>
    </lineage>
</organism>
<dbReference type="OrthoDB" id="1050254at2"/>
<name>A0A4S2AK98_9BACE</name>
<comment type="caution">
    <text evidence="3">The sequence shown here is derived from an EMBL/GenBank/DDBJ whole genome shotgun (WGS) entry which is preliminary data.</text>
</comment>
<reference evidence="2 4" key="1">
    <citation type="submission" date="2019-03" db="EMBL/GenBank/DDBJ databases">
        <title>Diversity of the mouse oral microbiome.</title>
        <authorList>
            <person name="Joseph S."/>
            <person name="Aduse-Opoku J."/>
            <person name="Curtis M."/>
            <person name="Wade W."/>
            <person name="Hashim A."/>
        </authorList>
    </citation>
    <scope>NUCLEOTIDE SEQUENCE [LARGE SCALE GENOMIC DNA]</scope>
    <source>
        <strain evidence="2 4">P2318</strain>
    </source>
</reference>
<reference evidence="1 6" key="3">
    <citation type="journal article" date="2020" name="Microbiome">
        <title>Single-cell genomics of uncultured bacteria reveals dietary fiber responders in the mouse gut microbiota.</title>
        <authorList>
            <person name="Chijiiwa R."/>
            <person name="Hosokawa M."/>
            <person name="Kogawa M."/>
            <person name="Nishikawa Y."/>
            <person name="Ide K."/>
            <person name="Sakanashi C."/>
            <person name="Takahashi K."/>
            <person name="Takeyama H."/>
        </authorList>
    </citation>
    <scope>NUCLEOTIDE SEQUENCE [LARGE SCALE GENOMIC DNA]</scope>
    <source>
        <strain evidence="1">IMSAGC_001</strain>
    </source>
</reference>
<evidence type="ECO:0000313" key="5">
    <source>
        <dbReference type="Proteomes" id="UP000305751"/>
    </source>
</evidence>
<dbReference type="RefSeq" id="WP_135038913.1">
    <property type="nucleotide sequence ID" value="NZ_BLLS01000167.1"/>
</dbReference>
<evidence type="ECO:0000313" key="1">
    <source>
        <dbReference type="EMBL" id="GFH88188.1"/>
    </source>
</evidence>
<keyword evidence="5" id="KW-1185">Reference proteome</keyword>
<gene>
    <name evidence="2" type="ORF">E4T97_15995</name>
    <name evidence="3" type="ORF">E5356_13615</name>
    <name evidence="1" type="ORF">IMSAGC001_03630</name>
</gene>
<dbReference type="EMBL" id="SRZA01000045">
    <property type="protein sequence ID" value="TGY01223.1"/>
    <property type="molecule type" value="Genomic_DNA"/>
</dbReference>
<protein>
    <submittedName>
        <fullName evidence="3">Uncharacterized protein</fullName>
    </submittedName>
</protein>